<dbReference type="InterPro" id="IPR003409">
    <property type="entry name" value="MORN"/>
</dbReference>
<dbReference type="SMART" id="SM00698">
    <property type="entry name" value="MORN"/>
    <property type="match status" value="3"/>
</dbReference>
<evidence type="ECO:0000313" key="4">
    <source>
        <dbReference type="Proteomes" id="UP000689195"/>
    </source>
</evidence>
<comment type="caution">
    <text evidence="3">The sequence shown here is derived from an EMBL/GenBank/DDBJ whole genome shotgun (WGS) entry which is preliminary data.</text>
</comment>
<dbReference type="PANTHER" id="PTHR43215">
    <property type="entry name" value="RADIAL SPOKE HEAD 1 HOMOLOG"/>
    <property type="match status" value="1"/>
</dbReference>
<feature type="region of interest" description="Disordered" evidence="2">
    <location>
        <begin position="185"/>
        <end position="220"/>
    </location>
</feature>
<dbReference type="AlphaFoldDB" id="A0A8S1SLU4"/>
<name>A0A8S1SLU4_9CILI</name>
<feature type="region of interest" description="Disordered" evidence="2">
    <location>
        <begin position="68"/>
        <end position="139"/>
    </location>
</feature>
<feature type="compositionally biased region" description="Polar residues" evidence="2">
    <location>
        <begin position="95"/>
        <end position="112"/>
    </location>
</feature>
<protein>
    <recommendedName>
        <fullName evidence="5">MORN repeat protein</fullName>
    </recommendedName>
</protein>
<organism evidence="3 4">
    <name type="scientific">Paramecium pentaurelia</name>
    <dbReference type="NCBI Taxonomy" id="43138"/>
    <lineage>
        <taxon>Eukaryota</taxon>
        <taxon>Sar</taxon>
        <taxon>Alveolata</taxon>
        <taxon>Ciliophora</taxon>
        <taxon>Intramacronucleata</taxon>
        <taxon>Oligohymenophorea</taxon>
        <taxon>Peniculida</taxon>
        <taxon>Parameciidae</taxon>
        <taxon>Paramecium</taxon>
    </lineage>
</organism>
<dbReference type="PANTHER" id="PTHR43215:SF14">
    <property type="entry name" value="RADIAL SPOKE HEAD 1 HOMOLOG"/>
    <property type="match status" value="1"/>
</dbReference>
<keyword evidence="4" id="KW-1185">Reference proteome</keyword>
<proteinExistence type="predicted"/>
<keyword evidence="1" id="KW-0677">Repeat</keyword>
<dbReference type="Proteomes" id="UP000689195">
    <property type="component" value="Unassembled WGS sequence"/>
</dbReference>
<feature type="compositionally biased region" description="Low complexity" evidence="2">
    <location>
        <begin position="192"/>
        <end position="220"/>
    </location>
</feature>
<feature type="compositionally biased region" description="Low complexity" evidence="2">
    <location>
        <begin position="68"/>
        <end position="94"/>
    </location>
</feature>
<accession>A0A8S1SLU4</accession>
<dbReference type="EMBL" id="CAJJDO010000011">
    <property type="protein sequence ID" value="CAD8142421.1"/>
    <property type="molecule type" value="Genomic_DNA"/>
</dbReference>
<gene>
    <name evidence="3" type="ORF">PPENT_87.1.T0110131</name>
</gene>
<sequence length="365" mass="42709">MQQYSFSFFPPQYPNQYAYAHHSQNITQLRLTLNQAPFQIQQQSMFQQQIYHPHLTYFFTQSQDKIQQQQQIRSSQKNDQKYQNQQQQQQYQDQIKANQSPPKQSSQKLIQSQHDKSTIPNQTKPQSPQSQTQLKVQQQKNQQQSVQQLQINKPLQNIQQPYQSKKDDELKKLFQVANDRPKDLVQKHQNPEVKQQQQKQQQLKPQLQPKQEQQTKQQQVQNNQLQELALQYDDGFIYRGQGYEPATREGQGILTDQNDNTVYNGQWKANKYHGQGKLTNIQAEEIEGPFDYQDLRVIQNGWLGYEGNFSEGKMKGFGKLQLTNGEVFEGQFQDGIIDGKGTFTTVNGQILKGLWKEGILTQVIY</sequence>
<dbReference type="OrthoDB" id="305048at2759"/>
<dbReference type="GO" id="GO:0005829">
    <property type="term" value="C:cytosol"/>
    <property type="evidence" value="ECO:0007669"/>
    <property type="project" value="TreeGrafter"/>
</dbReference>
<evidence type="ECO:0008006" key="5">
    <source>
        <dbReference type="Google" id="ProtNLM"/>
    </source>
</evidence>
<feature type="compositionally biased region" description="Low complexity" evidence="2">
    <location>
        <begin position="122"/>
        <end position="139"/>
    </location>
</feature>
<evidence type="ECO:0000313" key="3">
    <source>
        <dbReference type="EMBL" id="CAD8142421.1"/>
    </source>
</evidence>
<reference evidence="3" key="1">
    <citation type="submission" date="2021-01" db="EMBL/GenBank/DDBJ databases">
        <authorList>
            <consortium name="Genoscope - CEA"/>
            <person name="William W."/>
        </authorList>
    </citation>
    <scope>NUCLEOTIDE SEQUENCE</scope>
</reference>
<evidence type="ECO:0000256" key="1">
    <source>
        <dbReference type="ARBA" id="ARBA00022737"/>
    </source>
</evidence>
<evidence type="ECO:0000256" key="2">
    <source>
        <dbReference type="SAM" id="MobiDB-lite"/>
    </source>
</evidence>
<dbReference type="Pfam" id="PF02493">
    <property type="entry name" value="MORN"/>
    <property type="match status" value="3"/>
</dbReference>